<reference evidence="2" key="1">
    <citation type="submission" date="2006-01" db="EMBL/GenBank/DDBJ databases">
        <authorList>
            <person name="Lindblad-Toh K."/>
            <person name="Mauceli E."/>
            <person name="Grabherr M."/>
            <person name="Chang J.L."/>
            <person name="Lander E.S."/>
        </authorList>
    </citation>
    <scope>NUCLEOTIDE SEQUENCE [LARGE SCALE GENOMIC DNA]</scope>
</reference>
<feature type="compositionally biased region" description="Basic residues" evidence="1">
    <location>
        <begin position="1"/>
        <end position="17"/>
    </location>
</feature>
<feature type="compositionally biased region" description="Polar residues" evidence="1">
    <location>
        <begin position="84"/>
        <end position="95"/>
    </location>
</feature>
<dbReference type="AlphaFoldDB" id="G3Q364"/>
<evidence type="ECO:0000256" key="1">
    <source>
        <dbReference type="SAM" id="MobiDB-lite"/>
    </source>
</evidence>
<evidence type="ECO:0000313" key="2">
    <source>
        <dbReference type="Ensembl" id="ENSGACP00000024314.1"/>
    </source>
</evidence>
<dbReference type="Ensembl" id="ENSGACT00000024363.1">
    <property type="protein sequence ID" value="ENSGACP00000024314.1"/>
    <property type="gene ID" value="ENSGACG00000018393.1"/>
</dbReference>
<protein>
    <submittedName>
        <fullName evidence="2">Uncharacterized protein</fullName>
    </submittedName>
</protein>
<feature type="region of interest" description="Disordered" evidence="1">
    <location>
        <begin position="1"/>
        <end position="101"/>
    </location>
</feature>
<proteinExistence type="predicted"/>
<feature type="compositionally biased region" description="Basic and acidic residues" evidence="1">
    <location>
        <begin position="39"/>
        <end position="56"/>
    </location>
</feature>
<dbReference type="STRING" id="69293.ENSGACP00000024314"/>
<name>G3Q364_GASAC</name>
<dbReference type="Bgee" id="ENSGACG00000018393">
    <property type="expression patterns" value="Expressed in camera-type eye"/>
</dbReference>
<feature type="compositionally biased region" description="Polar residues" evidence="1">
    <location>
        <begin position="29"/>
        <end position="38"/>
    </location>
</feature>
<reference evidence="2" key="2">
    <citation type="submission" date="2024-04" db="UniProtKB">
        <authorList>
            <consortium name="Ensembl"/>
        </authorList>
    </citation>
    <scope>IDENTIFICATION</scope>
</reference>
<organism evidence="2">
    <name type="scientific">Gasterosteus aculeatus</name>
    <name type="common">Three-spined stickleback</name>
    <dbReference type="NCBI Taxonomy" id="69293"/>
    <lineage>
        <taxon>Eukaryota</taxon>
        <taxon>Metazoa</taxon>
        <taxon>Chordata</taxon>
        <taxon>Craniata</taxon>
        <taxon>Vertebrata</taxon>
        <taxon>Euteleostomi</taxon>
        <taxon>Actinopterygii</taxon>
        <taxon>Neopterygii</taxon>
        <taxon>Teleostei</taxon>
        <taxon>Neoteleostei</taxon>
        <taxon>Acanthomorphata</taxon>
        <taxon>Eupercaria</taxon>
        <taxon>Perciformes</taxon>
        <taxon>Cottioidei</taxon>
        <taxon>Gasterosteales</taxon>
        <taxon>Gasterosteidae</taxon>
        <taxon>Gasterosteus</taxon>
    </lineage>
</organism>
<sequence>MSKRGRRRSSRWRKRSSSSKQGVSACGVQKQNKTNTVSCRKDNVEMGETDLLRKENVLSGSEDEEKYDSASPKDKRAKRDHHGNSFSKQRSIYTKTTEEKEKGVRTLSVNDAEDFLPNIIVQQSRVPSCEDATHSPALVTNIM</sequence>
<accession>G3Q364</accession>
<dbReference type="InParanoid" id="G3Q364"/>